<dbReference type="AlphaFoldDB" id="A0A3M2L205"/>
<dbReference type="OrthoDB" id="5140996at2"/>
<feature type="transmembrane region" description="Helical" evidence="1">
    <location>
        <begin position="269"/>
        <end position="287"/>
    </location>
</feature>
<feature type="transmembrane region" description="Helical" evidence="1">
    <location>
        <begin position="307"/>
        <end position="327"/>
    </location>
</feature>
<keyword evidence="3" id="KW-1185">Reference proteome</keyword>
<keyword evidence="1" id="KW-0472">Membrane</keyword>
<feature type="transmembrane region" description="Helical" evidence="1">
    <location>
        <begin position="201"/>
        <end position="219"/>
    </location>
</feature>
<feature type="transmembrane region" description="Helical" evidence="1">
    <location>
        <begin position="123"/>
        <end position="148"/>
    </location>
</feature>
<dbReference type="EMBL" id="RFFH01000006">
    <property type="protein sequence ID" value="RMI31732.1"/>
    <property type="molecule type" value="Genomic_DNA"/>
</dbReference>
<evidence type="ECO:0000313" key="3">
    <source>
        <dbReference type="Proteomes" id="UP000279275"/>
    </source>
</evidence>
<accession>A0A3M2L205</accession>
<name>A0A3M2L205_9NOCA</name>
<evidence type="ECO:0000256" key="1">
    <source>
        <dbReference type="SAM" id="Phobius"/>
    </source>
</evidence>
<dbReference type="RefSeq" id="WP_122188867.1">
    <property type="nucleotide sequence ID" value="NZ_RFFH01000006.1"/>
</dbReference>
<proteinExistence type="predicted"/>
<protein>
    <submittedName>
        <fullName evidence="2">Uncharacterized protein</fullName>
    </submittedName>
</protein>
<dbReference type="Proteomes" id="UP000279275">
    <property type="component" value="Unassembled WGS sequence"/>
</dbReference>
<keyword evidence="1" id="KW-1133">Transmembrane helix</keyword>
<reference evidence="2 3" key="1">
    <citation type="submission" date="2018-10" db="EMBL/GenBank/DDBJ databases">
        <title>Isolation from cow dung.</title>
        <authorList>
            <person name="Ling L."/>
        </authorList>
    </citation>
    <scope>NUCLEOTIDE SEQUENCE [LARGE SCALE GENOMIC DNA]</scope>
    <source>
        <strain evidence="2 3">NEAU-LL90</strain>
    </source>
</reference>
<feature type="transmembrane region" description="Helical" evidence="1">
    <location>
        <begin position="18"/>
        <end position="36"/>
    </location>
</feature>
<keyword evidence="1" id="KW-0812">Transmembrane</keyword>
<sequence length="332" mass="35535">MTDSTLGRGEQRDRTIRLVLHLSLALAAGFETFAWITTQVKPVRAASPWQNDPYDVVVSFTEFLVPALACLIALRMVLWRGKKQQPPHRTAQLLRAATASTVLVTATIAADWIALAVRANRPAWSLPATAILAAALVPLTAAAVANLWMRYSLLRRLPVEQIHGSDWLDDLPPLLALATGGDRTTWIRRCTPMLTLIRGHFLATTALVALTAALSLAGIEAHGEKWTDPMLFVFAVVVAAGGFFAAAVLGNRYLVIVAQPPAPGRVRRALRLAVGYGALCLPATVAVRGEILHLVGDDHDNSPAHLLLLIVVSAAATATAVFTAALARRQAA</sequence>
<feature type="transmembrane region" description="Helical" evidence="1">
    <location>
        <begin position="99"/>
        <end position="117"/>
    </location>
</feature>
<organism evidence="2 3">
    <name type="scientific">Nocardia stercoris</name>
    <dbReference type="NCBI Taxonomy" id="2483361"/>
    <lineage>
        <taxon>Bacteria</taxon>
        <taxon>Bacillati</taxon>
        <taxon>Actinomycetota</taxon>
        <taxon>Actinomycetes</taxon>
        <taxon>Mycobacteriales</taxon>
        <taxon>Nocardiaceae</taxon>
        <taxon>Nocardia</taxon>
    </lineage>
</organism>
<comment type="caution">
    <text evidence="2">The sequence shown here is derived from an EMBL/GenBank/DDBJ whole genome shotgun (WGS) entry which is preliminary data.</text>
</comment>
<feature type="transmembrane region" description="Helical" evidence="1">
    <location>
        <begin position="56"/>
        <end position="78"/>
    </location>
</feature>
<gene>
    <name evidence="2" type="ORF">EBN03_16145</name>
</gene>
<feature type="transmembrane region" description="Helical" evidence="1">
    <location>
        <begin position="231"/>
        <end position="249"/>
    </location>
</feature>
<evidence type="ECO:0000313" key="2">
    <source>
        <dbReference type="EMBL" id="RMI31732.1"/>
    </source>
</evidence>